<proteinExistence type="predicted"/>
<gene>
    <name evidence="2" type="ORF">G647_06655</name>
</gene>
<evidence type="ECO:0000256" key="1">
    <source>
        <dbReference type="SAM" id="MobiDB-lite"/>
    </source>
</evidence>
<reference evidence="2 3" key="1">
    <citation type="submission" date="2013-03" db="EMBL/GenBank/DDBJ databases">
        <title>The Genome Sequence of Cladophialophora carrionii CBS 160.54.</title>
        <authorList>
            <consortium name="The Broad Institute Genomics Platform"/>
            <person name="Cuomo C."/>
            <person name="de Hoog S."/>
            <person name="Gorbushina A."/>
            <person name="Walker B."/>
            <person name="Young S.K."/>
            <person name="Zeng Q."/>
            <person name="Gargeya S."/>
            <person name="Fitzgerald M."/>
            <person name="Haas B."/>
            <person name="Abouelleil A."/>
            <person name="Allen A.W."/>
            <person name="Alvarado L."/>
            <person name="Arachchi H.M."/>
            <person name="Berlin A.M."/>
            <person name="Chapman S.B."/>
            <person name="Gainer-Dewar J."/>
            <person name="Goldberg J."/>
            <person name="Griggs A."/>
            <person name="Gujja S."/>
            <person name="Hansen M."/>
            <person name="Howarth C."/>
            <person name="Imamovic A."/>
            <person name="Ireland A."/>
            <person name="Larimer J."/>
            <person name="McCowan C."/>
            <person name="Murphy C."/>
            <person name="Pearson M."/>
            <person name="Poon T.W."/>
            <person name="Priest M."/>
            <person name="Roberts A."/>
            <person name="Saif S."/>
            <person name="Shea T."/>
            <person name="Sisk P."/>
            <person name="Sykes S."/>
            <person name="Wortman J."/>
            <person name="Nusbaum C."/>
            <person name="Birren B."/>
        </authorList>
    </citation>
    <scope>NUCLEOTIDE SEQUENCE [LARGE SCALE GENOMIC DNA]</scope>
    <source>
        <strain evidence="2 3">CBS 160.54</strain>
    </source>
</reference>
<dbReference type="RefSeq" id="XP_008729196.1">
    <property type="nucleotide sequence ID" value="XM_008730974.1"/>
</dbReference>
<name>V9D6P0_9EURO</name>
<dbReference type="VEuPathDB" id="FungiDB:G647_06655"/>
<dbReference type="GeneID" id="19985148"/>
<organism evidence="2 3">
    <name type="scientific">Cladophialophora carrionii CBS 160.54</name>
    <dbReference type="NCBI Taxonomy" id="1279043"/>
    <lineage>
        <taxon>Eukaryota</taxon>
        <taxon>Fungi</taxon>
        <taxon>Dikarya</taxon>
        <taxon>Ascomycota</taxon>
        <taxon>Pezizomycotina</taxon>
        <taxon>Eurotiomycetes</taxon>
        <taxon>Chaetothyriomycetidae</taxon>
        <taxon>Chaetothyriales</taxon>
        <taxon>Herpotrichiellaceae</taxon>
        <taxon>Cladophialophora</taxon>
    </lineage>
</organism>
<dbReference type="AlphaFoldDB" id="V9D6P0"/>
<feature type="region of interest" description="Disordered" evidence="1">
    <location>
        <begin position="1"/>
        <end position="39"/>
    </location>
</feature>
<sequence>MTTAARRGTTPSLPPPHPTRTTITSTASFRPTTGTGLGG</sequence>
<evidence type="ECO:0000313" key="2">
    <source>
        <dbReference type="EMBL" id="ETI22579.1"/>
    </source>
</evidence>
<dbReference type="EMBL" id="KB822706">
    <property type="protein sequence ID" value="ETI22579.1"/>
    <property type="molecule type" value="Genomic_DNA"/>
</dbReference>
<evidence type="ECO:0000313" key="3">
    <source>
        <dbReference type="Proteomes" id="UP000030678"/>
    </source>
</evidence>
<accession>V9D6P0</accession>
<dbReference type="Proteomes" id="UP000030678">
    <property type="component" value="Unassembled WGS sequence"/>
</dbReference>
<dbReference type="HOGENOM" id="CLU_3319993_0_0_1"/>
<protein>
    <submittedName>
        <fullName evidence="2">Uncharacterized protein</fullName>
    </submittedName>
</protein>
<feature type="compositionally biased region" description="Polar residues" evidence="1">
    <location>
        <begin position="19"/>
        <end position="39"/>
    </location>
</feature>